<dbReference type="InterPro" id="IPR010126">
    <property type="entry name" value="Esterase_phb"/>
</dbReference>
<dbReference type="InterPro" id="IPR029058">
    <property type="entry name" value="AB_hydrolase_fold"/>
</dbReference>
<keyword evidence="3 9" id="KW-0964">Secreted</keyword>
<evidence type="ECO:0000256" key="4">
    <source>
        <dbReference type="ARBA" id="ARBA00022729"/>
    </source>
</evidence>
<dbReference type="GO" id="GO:0045493">
    <property type="term" value="P:xylan catabolic process"/>
    <property type="evidence" value="ECO:0007669"/>
    <property type="project" value="UniProtKB-UniRule"/>
</dbReference>
<keyword evidence="4 9" id="KW-0732">Signal</keyword>
<keyword evidence="6" id="KW-0325">Glycoprotein</keyword>
<accession>A0A167W7D2</accession>
<feature type="chain" id="PRO_5029038713" description="Carboxylic ester hydrolase" evidence="9">
    <location>
        <begin position="23"/>
        <end position="304"/>
    </location>
</feature>
<dbReference type="Gene3D" id="3.40.50.1820">
    <property type="entry name" value="alpha/beta hydrolase"/>
    <property type="match status" value="1"/>
</dbReference>
<keyword evidence="5 9" id="KW-0378">Hydrolase</keyword>
<dbReference type="PANTHER" id="PTHR43037">
    <property type="entry name" value="UNNAMED PRODUCT-RELATED"/>
    <property type="match status" value="1"/>
</dbReference>
<feature type="signal peptide" evidence="9">
    <location>
        <begin position="1"/>
        <end position="22"/>
    </location>
</feature>
<proteinExistence type="inferred from homology"/>
<evidence type="ECO:0000313" key="10">
    <source>
        <dbReference type="EMBL" id="OAA63428.1"/>
    </source>
</evidence>
<dbReference type="InterPro" id="IPR050955">
    <property type="entry name" value="Plant_Biomass_Hydrol_Est"/>
</dbReference>
<evidence type="ECO:0000256" key="2">
    <source>
        <dbReference type="ARBA" id="ARBA00022487"/>
    </source>
</evidence>
<evidence type="ECO:0000256" key="5">
    <source>
        <dbReference type="ARBA" id="ARBA00022801"/>
    </source>
</evidence>
<organism evidence="10 11">
    <name type="scientific">Niveomyces insectorum RCEF 264</name>
    <dbReference type="NCBI Taxonomy" id="1081102"/>
    <lineage>
        <taxon>Eukaryota</taxon>
        <taxon>Fungi</taxon>
        <taxon>Dikarya</taxon>
        <taxon>Ascomycota</taxon>
        <taxon>Pezizomycotina</taxon>
        <taxon>Sordariomycetes</taxon>
        <taxon>Hypocreomycetidae</taxon>
        <taxon>Hypocreales</taxon>
        <taxon>Cordycipitaceae</taxon>
        <taxon>Niveomyces</taxon>
    </lineage>
</organism>
<evidence type="ECO:0000256" key="1">
    <source>
        <dbReference type="ARBA" id="ARBA00004613"/>
    </source>
</evidence>
<reference evidence="10 11" key="1">
    <citation type="journal article" date="2016" name="Genome Biol. Evol.">
        <title>Divergent and convergent evolution of fungal pathogenicity.</title>
        <authorList>
            <person name="Shang Y."/>
            <person name="Xiao G."/>
            <person name="Zheng P."/>
            <person name="Cen K."/>
            <person name="Zhan S."/>
            <person name="Wang C."/>
        </authorList>
    </citation>
    <scope>NUCLEOTIDE SEQUENCE [LARGE SCALE GENOMIC DNA]</scope>
    <source>
        <strain evidence="10 11">RCEF 264</strain>
    </source>
</reference>
<dbReference type="NCBIfam" id="TIGR01840">
    <property type="entry name" value="esterase_phb"/>
    <property type="match status" value="1"/>
</dbReference>
<comment type="caution">
    <text evidence="10">The sequence shown here is derived from an EMBL/GenBank/DDBJ whole genome shotgun (WGS) entry which is preliminary data.</text>
</comment>
<dbReference type="PANTHER" id="PTHR43037:SF3">
    <property type="entry name" value="FERULOYL ESTERASE B"/>
    <property type="match status" value="1"/>
</dbReference>
<keyword evidence="8 9" id="KW-0624">Polysaccharide degradation</keyword>
<dbReference type="Pfam" id="PF10503">
    <property type="entry name" value="Esterase_PHB"/>
    <property type="match status" value="1"/>
</dbReference>
<dbReference type="GO" id="GO:0005576">
    <property type="term" value="C:extracellular region"/>
    <property type="evidence" value="ECO:0007669"/>
    <property type="project" value="UniProtKB-SubCell"/>
</dbReference>
<comment type="similarity">
    <text evidence="9">Belongs to the carbohydrate esterase 1 (CE1) family.</text>
</comment>
<comment type="function">
    <text evidence="9">Esterase involved in the hydrolysis of xylan, a major structural heterogeneous polysaccharide found in plant biomass representing the second most abundant polysaccharide in the biosphere, after cellulose.</text>
</comment>
<comment type="subcellular location">
    <subcellularLocation>
        <location evidence="1 9">Secreted</location>
    </subcellularLocation>
</comment>
<evidence type="ECO:0000256" key="6">
    <source>
        <dbReference type="ARBA" id="ARBA00023180"/>
    </source>
</evidence>
<dbReference type="GO" id="GO:0052689">
    <property type="term" value="F:carboxylic ester hydrolase activity"/>
    <property type="evidence" value="ECO:0007669"/>
    <property type="project" value="UniProtKB-KW"/>
</dbReference>
<dbReference type="EMBL" id="AZHD01000005">
    <property type="protein sequence ID" value="OAA63428.1"/>
    <property type="molecule type" value="Genomic_DNA"/>
</dbReference>
<evidence type="ECO:0000313" key="11">
    <source>
        <dbReference type="Proteomes" id="UP000076874"/>
    </source>
</evidence>
<dbReference type="SUPFAM" id="SSF53474">
    <property type="entry name" value="alpha/beta-Hydrolases"/>
    <property type="match status" value="2"/>
</dbReference>
<evidence type="ECO:0000256" key="9">
    <source>
        <dbReference type="RuleBase" id="RU367147"/>
    </source>
</evidence>
<dbReference type="STRING" id="1081102.A0A167W7D2"/>
<dbReference type="AlphaFoldDB" id="A0A167W7D2"/>
<evidence type="ECO:0000256" key="8">
    <source>
        <dbReference type="ARBA" id="ARBA00023326"/>
    </source>
</evidence>
<dbReference type="Proteomes" id="UP000076874">
    <property type="component" value="Unassembled WGS sequence"/>
</dbReference>
<name>A0A167W7D2_9HYPO</name>
<keyword evidence="11" id="KW-1185">Reference proteome</keyword>
<protein>
    <recommendedName>
        <fullName evidence="9">Carboxylic ester hydrolase</fullName>
        <ecNumber evidence="9">3.1.1.-</ecNumber>
    </recommendedName>
</protein>
<dbReference type="EC" id="3.1.1.-" evidence="9"/>
<evidence type="ECO:0000256" key="7">
    <source>
        <dbReference type="ARBA" id="ARBA00023277"/>
    </source>
</evidence>
<dbReference type="OrthoDB" id="2425929at2759"/>
<sequence>MHRRHALRWVLTAATAVAPALAGKTTTVSNWGDNPSNLPAMLVYTPDKVAEKPAIIIGVGYLHPCGGTGQMYMSMTPLPSYADKLGFVLLYPTSKSQAGMNCWDANTNKSLRHDGGGDSQGIAGMAAWALKTYNGDPAKVFVVGGSSGAMEANVMAATYPEVFAGAASYSGVPAACWAGSPMSTPLSPDLSCPLGQKASTYTKHEWGDLARSCYPNYNGTRPKMMIVHGTADTAVVISLLKAQLDQWSDVFGIDFTKNVSNDPITNWKKIVYGDGTQLVGYEVKGGGHIPPFQGDATLQFFGLM</sequence>
<keyword evidence="7 9" id="KW-0119">Carbohydrate metabolism</keyword>
<gene>
    <name evidence="10" type="ORF">SPI_03591</name>
</gene>
<keyword evidence="2 9" id="KW-0719">Serine esterase</keyword>
<evidence type="ECO:0000256" key="3">
    <source>
        <dbReference type="ARBA" id="ARBA00022525"/>
    </source>
</evidence>